<dbReference type="Proteomes" id="UP000680132">
    <property type="component" value="Unassembled WGS sequence"/>
</dbReference>
<keyword evidence="5" id="KW-1185">Reference proteome</keyword>
<dbReference type="SMART" id="SM00858">
    <property type="entry name" value="SAF"/>
    <property type="match status" value="1"/>
</dbReference>
<proteinExistence type="predicted"/>
<evidence type="ECO:0000313" key="5">
    <source>
        <dbReference type="Proteomes" id="UP000680132"/>
    </source>
</evidence>
<gene>
    <name evidence="4" type="ORF">J5V96_00930</name>
</gene>
<keyword evidence="2" id="KW-0472">Membrane</keyword>
<name>A0A939TSN1_9MICO</name>
<dbReference type="Pfam" id="PF08666">
    <property type="entry name" value="SAF"/>
    <property type="match status" value="1"/>
</dbReference>
<protein>
    <recommendedName>
        <fullName evidence="3">SAF domain-containing protein</fullName>
    </recommendedName>
</protein>
<evidence type="ECO:0000256" key="2">
    <source>
        <dbReference type="SAM" id="Phobius"/>
    </source>
</evidence>
<comment type="caution">
    <text evidence="4">The sequence shown here is derived from an EMBL/GenBank/DDBJ whole genome shotgun (WGS) entry which is preliminary data.</text>
</comment>
<dbReference type="RefSeq" id="WP_208499540.1">
    <property type="nucleotide sequence ID" value="NZ_JAGFOA010000001.1"/>
</dbReference>
<evidence type="ECO:0000256" key="1">
    <source>
        <dbReference type="SAM" id="MobiDB-lite"/>
    </source>
</evidence>
<feature type="transmembrane region" description="Helical" evidence="2">
    <location>
        <begin position="30"/>
        <end position="49"/>
    </location>
</feature>
<organism evidence="4 5">
    <name type="scientific">Microbacterium stercoris</name>
    <dbReference type="NCBI Taxonomy" id="2820289"/>
    <lineage>
        <taxon>Bacteria</taxon>
        <taxon>Bacillati</taxon>
        <taxon>Actinomycetota</taxon>
        <taxon>Actinomycetes</taxon>
        <taxon>Micrococcales</taxon>
        <taxon>Microbacteriaceae</taxon>
        <taxon>Microbacterium</taxon>
    </lineage>
</organism>
<dbReference type="CDD" id="cd11614">
    <property type="entry name" value="SAF_CpaB_FlgA_like"/>
    <property type="match status" value="1"/>
</dbReference>
<feature type="domain" description="SAF" evidence="3">
    <location>
        <begin position="56"/>
        <end position="118"/>
    </location>
</feature>
<dbReference type="InterPro" id="IPR013974">
    <property type="entry name" value="SAF"/>
</dbReference>
<accession>A0A939TSN1</accession>
<dbReference type="AlphaFoldDB" id="A0A939TSN1"/>
<sequence>MTRSNRTLASARGAARPARGARPAFWADARFVIGVALVAASIAGVWFVVAAARQTVPVLTATTTLVPGQTITSADVAIVEVALGQTLPAYLGADQLGQGEVALRTIEAGELVPRAGVGDPSLSDRTAVVVRSSIDVPADVERGATVELWESRPAGVPGTFDPPRVLVADAVVADVIEEHGVMASGGAALELVIDRSRVAEVLGAIAAGSVLSAVPNAGAAATAPAPTPAAEAPTGEDDE</sequence>
<dbReference type="EMBL" id="JAGFOA010000001">
    <property type="protein sequence ID" value="MBO3662069.1"/>
    <property type="molecule type" value="Genomic_DNA"/>
</dbReference>
<keyword evidence="2" id="KW-1133">Transmembrane helix</keyword>
<feature type="region of interest" description="Disordered" evidence="1">
    <location>
        <begin position="218"/>
        <end position="239"/>
    </location>
</feature>
<reference evidence="4" key="1">
    <citation type="submission" date="2021-03" db="EMBL/GenBank/DDBJ databases">
        <title>Microbacterium sp. nov., a novel actinobacterium isolated from cow dung.</title>
        <authorList>
            <person name="Zhang L."/>
        </authorList>
    </citation>
    <scope>NUCLEOTIDE SEQUENCE</scope>
    <source>
        <strain evidence="4">NEAU-LLB</strain>
    </source>
</reference>
<keyword evidence="2" id="KW-0812">Transmembrane</keyword>
<evidence type="ECO:0000313" key="4">
    <source>
        <dbReference type="EMBL" id="MBO3662069.1"/>
    </source>
</evidence>
<evidence type="ECO:0000259" key="3">
    <source>
        <dbReference type="SMART" id="SM00858"/>
    </source>
</evidence>
<feature type="compositionally biased region" description="Low complexity" evidence="1">
    <location>
        <begin position="218"/>
        <end position="233"/>
    </location>
</feature>